<feature type="transmembrane region" description="Helical" evidence="1">
    <location>
        <begin position="38"/>
        <end position="56"/>
    </location>
</feature>
<proteinExistence type="predicted"/>
<name>A0A0E9Y1G4_ANGAN</name>
<keyword evidence="1" id="KW-1133">Transmembrane helix</keyword>
<reference evidence="2" key="1">
    <citation type="submission" date="2014-11" db="EMBL/GenBank/DDBJ databases">
        <authorList>
            <person name="Amaro Gonzalez C."/>
        </authorList>
    </citation>
    <scope>NUCLEOTIDE SEQUENCE</scope>
</reference>
<keyword evidence="1" id="KW-0472">Membrane</keyword>
<reference evidence="2" key="2">
    <citation type="journal article" date="2015" name="Fish Shellfish Immunol.">
        <title>Early steps in the European eel (Anguilla anguilla)-Vibrio vulnificus interaction in the gills: Role of the RtxA13 toxin.</title>
        <authorList>
            <person name="Callol A."/>
            <person name="Pajuelo D."/>
            <person name="Ebbesson L."/>
            <person name="Teles M."/>
            <person name="MacKenzie S."/>
            <person name="Amaro C."/>
        </authorList>
    </citation>
    <scope>NUCLEOTIDE SEQUENCE</scope>
</reference>
<sequence>MLVPKQFKDVPRPKFKNQNEAEYSKKYSLSVFKLFHNYFLKLINNAGLACCHLLFLNY</sequence>
<dbReference type="EMBL" id="GBXM01000617">
    <property type="protein sequence ID" value="JAI07961.1"/>
    <property type="molecule type" value="Transcribed_RNA"/>
</dbReference>
<protein>
    <submittedName>
        <fullName evidence="2">Uncharacterized protein</fullName>
    </submittedName>
</protein>
<evidence type="ECO:0000313" key="2">
    <source>
        <dbReference type="EMBL" id="JAI07961.1"/>
    </source>
</evidence>
<evidence type="ECO:0000256" key="1">
    <source>
        <dbReference type="SAM" id="Phobius"/>
    </source>
</evidence>
<keyword evidence="1" id="KW-0812">Transmembrane</keyword>
<accession>A0A0E9Y1G4</accession>
<organism evidence="2">
    <name type="scientific">Anguilla anguilla</name>
    <name type="common">European freshwater eel</name>
    <name type="synonym">Muraena anguilla</name>
    <dbReference type="NCBI Taxonomy" id="7936"/>
    <lineage>
        <taxon>Eukaryota</taxon>
        <taxon>Metazoa</taxon>
        <taxon>Chordata</taxon>
        <taxon>Craniata</taxon>
        <taxon>Vertebrata</taxon>
        <taxon>Euteleostomi</taxon>
        <taxon>Actinopterygii</taxon>
        <taxon>Neopterygii</taxon>
        <taxon>Teleostei</taxon>
        <taxon>Anguilliformes</taxon>
        <taxon>Anguillidae</taxon>
        <taxon>Anguilla</taxon>
    </lineage>
</organism>
<dbReference type="AlphaFoldDB" id="A0A0E9Y1G4"/>